<evidence type="ECO:0000259" key="1">
    <source>
        <dbReference type="Pfam" id="PF13649"/>
    </source>
</evidence>
<evidence type="ECO:0000313" key="2">
    <source>
        <dbReference type="EMBL" id="KMM39113.1"/>
    </source>
</evidence>
<comment type="caution">
    <text evidence="2">The sequence shown here is derived from an EMBL/GenBank/DDBJ whole genome shotgun (WGS) entry which is preliminary data.</text>
</comment>
<dbReference type="Pfam" id="PF13649">
    <property type="entry name" value="Methyltransf_25"/>
    <property type="match status" value="1"/>
</dbReference>
<dbReference type="GO" id="GO:0032259">
    <property type="term" value="P:methylation"/>
    <property type="evidence" value="ECO:0007669"/>
    <property type="project" value="UniProtKB-KW"/>
</dbReference>
<dbReference type="STRING" id="157733.AB986_07745"/>
<dbReference type="RefSeq" id="WP_048310283.1">
    <property type="nucleotide sequence ID" value="NZ_CP119526.1"/>
</dbReference>
<organism evidence="2 3">
    <name type="scientific">Guptibacillus hwajinpoensis</name>
    <dbReference type="NCBI Taxonomy" id="208199"/>
    <lineage>
        <taxon>Bacteria</taxon>
        <taxon>Bacillati</taxon>
        <taxon>Bacillota</taxon>
        <taxon>Bacilli</taxon>
        <taxon>Bacillales</taxon>
        <taxon>Guptibacillaceae</taxon>
        <taxon>Guptibacillus</taxon>
    </lineage>
</organism>
<dbReference type="PATRIC" id="fig|157733.3.peg.3820"/>
<proteinExistence type="predicted"/>
<dbReference type="InterPro" id="IPR041698">
    <property type="entry name" value="Methyltransf_25"/>
</dbReference>
<dbReference type="PANTHER" id="PTHR43460">
    <property type="entry name" value="METHYLTRANSFERASE"/>
    <property type="match status" value="1"/>
</dbReference>
<dbReference type="InterPro" id="IPR029063">
    <property type="entry name" value="SAM-dependent_MTases_sf"/>
</dbReference>
<dbReference type="EMBL" id="LELK01000001">
    <property type="protein sequence ID" value="KMM39113.1"/>
    <property type="molecule type" value="Genomic_DNA"/>
</dbReference>
<dbReference type="OrthoDB" id="9795864at2"/>
<accession>A0A0J6D1G5</accession>
<keyword evidence="2" id="KW-0489">Methyltransferase</keyword>
<sequence>MNQVEYETFYNKVGKENGWDFSSLQFTSEGVKWDFYDEVTKRVRETDLLLDIGTGGGENLLKIASSSHLLVGIDLSSGMMDTAQSNLQNANVTNVRFAQMSSDSLQFPDSFFDIVSCCHAPFNSKEVSRVLKKEGLFLTQQVSEADKSNMKEAFGRGQSFGVEDGSLKQRYINELLEAGFSDVQSFEFDAIDYFHRPEDVIFLLTHTPIIPQFGEQNEDFHKLNRFIEDNQTDKGIRTNSKRFMILAKK</sequence>
<evidence type="ECO:0000313" key="3">
    <source>
        <dbReference type="Proteomes" id="UP000035996"/>
    </source>
</evidence>
<dbReference type="AlphaFoldDB" id="A0A0J6D1G5"/>
<dbReference type="Proteomes" id="UP000035996">
    <property type="component" value="Unassembled WGS sequence"/>
</dbReference>
<gene>
    <name evidence="2" type="ORF">AB986_07745</name>
</gene>
<keyword evidence="3" id="KW-1185">Reference proteome</keyword>
<dbReference type="Gene3D" id="3.40.50.150">
    <property type="entry name" value="Vaccinia Virus protein VP39"/>
    <property type="match status" value="1"/>
</dbReference>
<dbReference type="PANTHER" id="PTHR43460:SF1">
    <property type="entry name" value="METHYLTRANSFERASE TYPE 11 DOMAIN-CONTAINING PROTEIN"/>
    <property type="match status" value="1"/>
</dbReference>
<dbReference type="SUPFAM" id="SSF53335">
    <property type="entry name" value="S-adenosyl-L-methionine-dependent methyltransferases"/>
    <property type="match status" value="1"/>
</dbReference>
<keyword evidence="2" id="KW-0808">Transferase</keyword>
<feature type="domain" description="Methyltransferase" evidence="1">
    <location>
        <begin position="50"/>
        <end position="135"/>
    </location>
</feature>
<dbReference type="InterPro" id="IPR052939">
    <property type="entry name" value="23S_rRNA_MeTrnsfrase_RlmA"/>
</dbReference>
<protein>
    <submittedName>
        <fullName evidence="2">SAM-dependent methyltransferase</fullName>
    </submittedName>
</protein>
<name>A0A0J6D1G5_9BACL</name>
<reference evidence="2" key="1">
    <citation type="submission" date="2015-06" db="EMBL/GenBank/DDBJ databases">
        <authorList>
            <person name="Liu B."/>
            <person name="Wang J."/>
            <person name="Zhu Y."/>
            <person name="Liu G."/>
            <person name="Chen Q."/>
            <person name="Zheng C."/>
            <person name="Che J."/>
            <person name="Ge C."/>
            <person name="Shi H."/>
            <person name="Pan Z."/>
            <person name="Liu X."/>
        </authorList>
    </citation>
    <scope>NUCLEOTIDE SEQUENCE [LARGE SCALE GENOMIC DNA]</scope>
    <source>
        <strain evidence="2">DSM 16346</strain>
    </source>
</reference>
<dbReference type="GO" id="GO:0008168">
    <property type="term" value="F:methyltransferase activity"/>
    <property type="evidence" value="ECO:0007669"/>
    <property type="project" value="UniProtKB-KW"/>
</dbReference>
<dbReference type="CDD" id="cd02440">
    <property type="entry name" value="AdoMet_MTases"/>
    <property type="match status" value="1"/>
</dbReference>